<protein>
    <submittedName>
        <fullName evidence="5">UDP-N-acetylmuramoylalanyl-D-glutamyl-2, 6-diaminopimelate--D-alanyl-D-alanine ligase</fullName>
    </submittedName>
</protein>
<dbReference type="Gene3D" id="3.90.190.20">
    <property type="entry name" value="Mur ligase, C-terminal domain"/>
    <property type="match status" value="1"/>
</dbReference>
<comment type="caution">
    <text evidence="5">The sequence shown here is derived from an EMBL/GenBank/DDBJ whole genome shotgun (WGS) entry which is preliminary data.</text>
</comment>
<dbReference type="InterPro" id="IPR036615">
    <property type="entry name" value="Mur_ligase_C_dom_sf"/>
</dbReference>
<feature type="domain" description="Mur ligase C-terminal" evidence="4">
    <location>
        <begin position="19"/>
        <end position="93"/>
    </location>
</feature>
<dbReference type="GO" id="GO:0005524">
    <property type="term" value="F:ATP binding"/>
    <property type="evidence" value="ECO:0007669"/>
    <property type="project" value="UniProtKB-KW"/>
</dbReference>
<feature type="non-terminal residue" evidence="5">
    <location>
        <position position="93"/>
    </location>
</feature>
<keyword evidence="1 5" id="KW-0436">Ligase</keyword>
<sequence length="93" mass="10370">GLTYNTIYQNLKNVSLTGMRMEQHTLENDITVINDAYNASPTSMRAAIDTLGTLTGRRILILGDVLELGENSNEMHIGVGNYLEEKHIDVLYT</sequence>
<dbReference type="SUPFAM" id="SSF53244">
    <property type="entry name" value="MurD-like peptide ligases, peptide-binding domain"/>
    <property type="match status" value="1"/>
</dbReference>
<gene>
    <name evidence="5" type="ORF">CGZ54_28965</name>
</gene>
<accession>A0AAP8GFX2</accession>
<dbReference type="RefSeq" id="WP_276526929.1">
    <property type="nucleotide sequence ID" value="NZ_NMVR01000354.1"/>
</dbReference>
<dbReference type="PANTHER" id="PTHR43024:SF1">
    <property type="entry name" value="UDP-N-ACETYLMURAMOYL-TRIPEPTIDE--D-ALANYL-D-ALANINE LIGASE"/>
    <property type="match status" value="1"/>
</dbReference>
<dbReference type="Pfam" id="PF02875">
    <property type="entry name" value="Mur_ligase_C"/>
    <property type="match status" value="1"/>
</dbReference>
<evidence type="ECO:0000313" key="6">
    <source>
        <dbReference type="Proteomes" id="UP000231328"/>
    </source>
</evidence>
<organism evidence="5 6">
    <name type="scientific">Enterobacter hormaechei</name>
    <dbReference type="NCBI Taxonomy" id="158836"/>
    <lineage>
        <taxon>Bacteria</taxon>
        <taxon>Pseudomonadati</taxon>
        <taxon>Pseudomonadota</taxon>
        <taxon>Gammaproteobacteria</taxon>
        <taxon>Enterobacterales</taxon>
        <taxon>Enterobacteriaceae</taxon>
        <taxon>Enterobacter</taxon>
        <taxon>Enterobacter cloacae complex</taxon>
    </lineage>
</organism>
<dbReference type="Proteomes" id="UP000231328">
    <property type="component" value="Unassembled WGS sequence"/>
</dbReference>
<dbReference type="GO" id="GO:0016881">
    <property type="term" value="F:acid-amino acid ligase activity"/>
    <property type="evidence" value="ECO:0007669"/>
    <property type="project" value="InterPro"/>
</dbReference>
<evidence type="ECO:0000256" key="1">
    <source>
        <dbReference type="ARBA" id="ARBA00022598"/>
    </source>
</evidence>
<feature type="non-terminal residue" evidence="5">
    <location>
        <position position="1"/>
    </location>
</feature>
<dbReference type="AlphaFoldDB" id="A0AAP8GFX2"/>
<dbReference type="InterPro" id="IPR004101">
    <property type="entry name" value="Mur_ligase_C"/>
</dbReference>
<evidence type="ECO:0000313" key="5">
    <source>
        <dbReference type="EMBL" id="PJG36342.1"/>
    </source>
</evidence>
<evidence type="ECO:0000256" key="2">
    <source>
        <dbReference type="ARBA" id="ARBA00022741"/>
    </source>
</evidence>
<evidence type="ECO:0000256" key="3">
    <source>
        <dbReference type="ARBA" id="ARBA00022840"/>
    </source>
</evidence>
<evidence type="ECO:0000259" key="4">
    <source>
        <dbReference type="Pfam" id="PF02875"/>
    </source>
</evidence>
<keyword evidence="3" id="KW-0067">ATP-binding</keyword>
<dbReference type="InterPro" id="IPR051046">
    <property type="entry name" value="MurCDEF_CellWall_CoF430Synth"/>
</dbReference>
<keyword evidence="2" id="KW-0547">Nucleotide-binding</keyword>
<name>A0AAP8GFX2_9ENTR</name>
<proteinExistence type="predicted"/>
<dbReference type="EMBL" id="NMVR01000354">
    <property type="protein sequence ID" value="PJG36342.1"/>
    <property type="molecule type" value="Genomic_DNA"/>
</dbReference>
<reference evidence="5 6" key="1">
    <citation type="submission" date="2017-07" db="EMBL/GenBank/DDBJ databases">
        <title>Draft genome sequence of Enterobacter cloacae ST128, a clinical strain coproducing KPC-2 and NDM-1 carbapenemases.</title>
        <authorList>
            <person name="Li X."/>
        </authorList>
    </citation>
    <scope>NUCLEOTIDE SEQUENCE [LARGE SCALE GENOMIC DNA]</scope>
    <source>
        <strain evidence="5 6">HBY</strain>
    </source>
</reference>
<dbReference type="PANTHER" id="PTHR43024">
    <property type="entry name" value="UDP-N-ACETYLMURAMOYL-TRIPEPTIDE--D-ALANYL-D-ALANINE LIGASE"/>
    <property type="match status" value="1"/>
</dbReference>